<dbReference type="Gene3D" id="3.40.50.12020">
    <property type="entry name" value="Uncharacterised protein family UPF0261, NN domain"/>
    <property type="match status" value="1"/>
</dbReference>
<proteinExistence type="predicted"/>
<dbReference type="EMBL" id="JAHQCX010000005">
    <property type="protein sequence ID" value="MBU9726118.1"/>
    <property type="molecule type" value="Genomic_DNA"/>
</dbReference>
<accession>A0ABS6K6I9</accession>
<dbReference type="CDD" id="cd15488">
    <property type="entry name" value="Tm-1-like"/>
    <property type="match status" value="1"/>
</dbReference>
<dbReference type="PANTHER" id="PTHR31862:SF1">
    <property type="entry name" value="UPF0261 DOMAIN PROTEIN (AFU_ORTHOLOGUE AFUA_1G10120)"/>
    <property type="match status" value="1"/>
</dbReference>
<evidence type="ECO:0000313" key="4">
    <source>
        <dbReference type="Proteomes" id="UP001314681"/>
    </source>
</evidence>
<evidence type="ECO:0000259" key="1">
    <source>
        <dbReference type="Pfam" id="PF06792"/>
    </source>
</evidence>
<dbReference type="InterPro" id="IPR056778">
    <property type="entry name" value="UPF0261_C"/>
</dbReference>
<protein>
    <submittedName>
        <fullName evidence="3">Tm-1-like ATP-binding domain-containing protein</fullName>
    </submittedName>
</protein>
<evidence type="ECO:0000259" key="2">
    <source>
        <dbReference type="Pfam" id="PF23189"/>
    </source>
</evidence>
<comment type="caution">
    <text evidence="3">The sequence shown here is derived from an EMBL/GenBank/DDBJ whole genome shotgun (WGS) entry which is preliminary data.</text>
</comment>
<reference evidence="3 4" key="1">
    <citation type="submission" date="2021-06" db="EMBL/GenBank/DDBJ databases">
        <title>Description of novel taxa of the family Lachnospiraceae.</title>
        <authorList>
            <person name="Chaplin A.V."/>
            <person name="Sokolova S.R."/>
            <person name="Pikina A.P."/>
            <person name="Korzhanova M."/>
            <person name="Belova V."/>
            <person name="Korostin D."/>
            <person name="Efimov B.A."/>
        </authorList>
    </citation>
    <scope>NUCLEOTIDE SEQUENCE [LARGE SCALE GENOMIC DNA]</scope>
    <source>
        <strain evidence="3 4">ASD4241</strain>
    </source>
</reference>
<feature type="domain" description="UPF0261" evidence="2">
    <location>
        <begin position="184"/>
        <end position="371"/>
    </location>
</feature>
<evidence type="ECO:0000313" key="3">
    <source>
        <dbReference type="EMBL" id="MBU9726118.1"/>
    </source>
</evidence>
<dbReference type="Gene3D" id="3.40.50.12030">
    <property type="entry name" value="Uncharacterised protein family UPF0261, NC domain"/>
    <property type="match status" value="1"/>
</dbReference>
<gene>
    <name evidence="3" type="ORF">KTH90_08835</name>
</gene>
<dbReference type="RefSeq" id="WP_238726646.1">
    <property type="nucleotide sequence ID" value="NZ_JAHQCX010000005.1"/>
</dbReference>
<organism evidence="3 4">
    <name type="scientific">Diplocloster modestus</name>
    <dbReference type="NCBI Taxonomy" id="2850322"/>
    <lineage>
        <taxon>Bacteria</taxon>
        <taxon>Bacillati</taxon>
        <taxon>Bacillota</taxon>
        <taxon>Clostridia</taxon>
        <taxon>Lachnospirales</taxon>
        <taxon>Lachnospiraceae</taxon>
        <taxon>Diplocloster</taxon>
    </lineage>
</organism>
<dbReference type="Pfam" id="PF23189">
    <property type="entry name" value="UPF0261_C"/>
    <property type="match status" value="1"/>
</dbReference>
<dbReference type="PANTHER" id="PTHR31862">
    <property type="entry name" value="UPF0261 DOMAIN PROTEIN (AFU_ORTHOLOGUE AFUA_1G10120)"/>
    <property type="match status" value="1"/>
</dbReference>
<keyword evidence="4" id="KW-1185">Reference proteome</keyword>
<feature type="domain" description="UPF0261" evidence="1">
    <location>
        <begin position="5"/>
        <end position="174"/>
    </location>
</feature>
<dbReference type="Pfam" id="PF06792">
    <property type="entry name" value="UPF0261"/>
    <property type="match status" value="1"/>
</dbReference>
<dbReference type="InterPro" id="IPR051353">
    <property type="entry name" value="Tobamovirus_resist_UPF0261"/>
</dbReference>
<sequence>MEKKPKIIVAGMCDTKFTELKFLADEVAKAGGDVKILNCGCGHDVDFADISLTEVLKAVGKTKEEIFKSPRSTAVKTVGEAGAAKIMQMYEAGEVDGIISWAGSMGTTTVTYLMRALPFGVPKIMMTDMASSDVSMWLGNKDIYIMNPTAEQGINIVTRKMVANAAAAIVAMGKVGEIDASTSRPLMAITAYGTTTQTVNRCSAYWDAHGWDTIIIHQVGTGATMEDLIRSGQITAIIDLTTGELTNNMYHSVYGTPETWTGERVTAAADVGIPQVVTPGGCDQSAFGALSSLPQEYLDDFKSGRRKPYKDTQLPYQHNEGVTIMVPTLDEIEDLSHYFAEKLNSTKGPTAFVIPMQGWSAYDQREEICTKERGWSEGNGDGPVWEPDEKEARWSRRATLMRSILEKEFDQENENLDLIIADMHIVEPEFGDLLNQIMADMLDGKWKKGMYRDQKGVVA</sequence>
<name>A0ABS6K6I9_9FIRM</name>
<dbReference type="Proteomes" id="UP001314681">
    <property type="component" value="Unassembled WGS sequence"/>
</dbReference>
<dbReference type="InterPro" id="IPR044122">
    <property type="entry name" value="UPF0261_N"/>
</dbReference>